<comment type="catalytic activity">
    <reaction evidence="1">
        <text>S-ubiquitinyl-[E2 ubiquitin-conjugating enzyme]-L-cysteine + [acceptor protein]-L-lysine = [E2 ubiquitin-conjugating enzyme]-L-cysteine + N(6)-ubiquitinyl-[acceptor protein]-L-lysine.</text>
        <dbReference type="EC" id="2.3.2.27"/>
    </reaction>
</comment>
<dbReference type="Gene3D" id="3.30.40.10">
    <property type="entry name" value="Zinc/RING finger domain, C3HC4 (zinc finger)"/>
    <property type="match status" value="2"/>
</dbReference>
<dbReference type="OMA" id="GQRNITE"/>
<feature type="domain" description="RING-type" evidence="14">
    <location>
        <begin position="732"/>
        <end position="765"/>
    </location>
</feature>
<comment type="pathway">
    <text evidence="2">Protein modification; protein ubiquitination.</text>
</comment>
<dbReference type="PROSITE" id="PS50088">
    <property type="entry name" value="ANK_REPEAT"/>
    <property type="match status" value="5"/>
</dbReference>
<feature type="compositionally biased region" description="Low complexity" evidence="13">
    <location>
        <begin position="570"/>
        <end position="582"/>
    </location>
</feature>
<evidence type="ECO:0000256" key="7">
    <source>
        <dbReference type="ARBA" id="ARBA00022771"/>
    </source>
</evidence>
<evidence type="ECO:0000256" key="4">
    <source>
        <dbReference type="ARBA" id="ARBA00022679"/>
    </source>
</evidence>
<dbReference type="Gene3D" id="1.25.40.20">
    <property type="entry name" value="Ankyrin repeat-containing domain"/>
    <property type="match status" value="3"/>
</dbReference>
<keyword evidence="16" id="KW-1185">Reference proteome</keyword>
<dbReference type="EMBL" id="CH920111">
    <property type="protein sequence ID" value="EDV90442.1"/>
    <property type="molecule type" value="Genomic_DNA"/>
</dbReference>
<dbReference type="GO" id="GO:0007520">
    <property type="term" value="P:myoblast fusion"/>
    <property type="evidence" value="ECO:0007669"/>
    <property type="project" value="EnsemblMetazoa"/>
</dbReference>
<keyword evidence="6" id="KW-0677">Repeat</keyword>
<evidence type="ECO:0000256" key="12">
    <source>
        <dbReference type="PROSITE-ProRule" id="PRU00175"/>
    </source>
</evidence>
<keyword evidence="4" id="KW-0808">Transferase</keyword>
<protein>
    <recommendedName>
        <fullName evidence="3">RING-type E3 ubiquitin transferase</fullName>
        <ecNumber evidence="3">2.3.2.27</ecNumber>
    </recommendedName>
</protein>
<feature type="region of interest" description="Disordered" evidence="13">
    <location>
        <begin position="553"/>
        <end position="624"/>
    </location>
</feature>
<feature type="repeat" description="ANK" evidence="11">
    <location>
        <begin position="215"/>
        <end position="247"/>
    </location>
</feature>
<evidence type="ECO:0000256" key="1">
    <source>
        <dbReference type="ARBA" id="ARBA00000900"/>
    </source>
</evidence>
<dbReference type="GO" id="GO:0031430">
    <property type="term" value="C:M band"/>
    <property type="evidence" value="ECO:0007669"/>
    <property type="project" value="EnsemblMetazoa"/>
</dbReference>
<keyword evidence="10 11" id="KW-0040">ANK repeat</keyword>
<dbReference type="Proteomes" id="UP000001070">
    <property type="component" value="Unassembled WGS sequence"/>
</dbReference>
<dbReference type="PROSITE" id="PS50297">
    <property type="entry name" value="ANK_REP_REGION"/>
    <property type="match status" value="4"/>
</dbReference>
<gene>
    <name evidence="15" type="primary">Dgri\GH23196</name>
    <name evidence="15" type="ORF">Dgri_GH23196</name>
</gene>
<keyword evidence="7 12" id="KW-0863">Zinc-finger</keyword>
<feature type="repeat" description="ANK" evidence="11">
    <location>
        <begin position="182"/>
        <end position="214"/>
    </location>
</feature>
<feature type="repeat" description="ANK" evidence="11">
    <location>
        <begin position="383"/>
        <end position="415"/>
    </location>
</feature>
<dbReference type="InterPro" id="IPR040847">
    <property type="entry name" value="SH3_15"/>
</dbReference>
<dbReference type="GO" id="GO:0032038">
    <property type="term" value="F:myosin II heavy chain binding"/>
    <property type="evidence" value="ECO:0007669"/>
    <property type="project" value="EnsemblMetazoa"/>
</dbReference>
<evidence type="ECO:0000256" key="5">
    <source>
        <dbReference type="ARBA" id="ARBA00022723"/>
    </source>
</evidence>
<dbReference type="PROSITE" id="PS50089">
    <property type="entry name" value="ZF_RING_2"/>
    <property type="match status" value="1"/>
</dbReference>
<dbReference type="eggNOG" id="KOG0504">
    <property type="taxonomic scope" value="Eukaryota"/>
</dbReference>
<keyword evidence="5" id="KW-0479">Metal-binding</keyword>
<evidence type="ECO:0000313" key="16">
    <source>
        <dbReference type="Proteomes" id="UP000001070"/>
    </source>
</evidence>
<dbReference type="AlphaFoldDB" id="B4K2W2"/>
<organism evidence="16">
    <name type="scientific">Drosophila grimshawi</name>
    <name type="common">Hawaiian fruit fly</name>
    <name type="synonym">Idiomyia grimshawi</name>
    <dbReference type="NCBI Taxonomy" id="7222"/>
    <lineage>
        <taxon>Eukaryota</taxon>
        <taxon>Metazoa</taxon>
        <taxon>Ecdysozoa</taxon>
        <taxon>Arthropoda</taxon>
        <taxon>Hexapoda</taxon>
        <taxon>Insecta</taxon>
        <taxon>Pterygota</taxon>
        <taxon>Neoptera</taxon>
        <taxon>Endopterygota</taxon>
        <taxon>Diptera</taxon>
        <taxon>Brachycera</taxon>
        <taxon>Muscomorpha</taxon>
        <taxon>Ephydroidea</taxon>
        <taxon>Drosophilidae</taxon>
        <taxon>Drosophila</taxon>
        <taxon>Hawaiian Drosophila</taxon>
    </lineage>
</organism>
<feature type="repeat" description="ANK" evidence="11">
    <location>
        <begin position="349"/>
        <end position="373"/>
    </location>
</feature>
<evidence type="ECO:0000256" key="10">
    <source>
        <dbReference type="ARBA" id="ARBA00023043"/>
    </source>
</evidence>
<dbReference type="SMR" id="B4K2W2"/>
<dbReference type="eggNOG" id="KOG4582">
    <property type="taxonomic scope" value="Eukaryota"/>
</dbReference>
<dbReference type="PhylomeDB" id="B4K2W2"/>
<dbReference type="GO" id="GO:0008270">
    <property type="term" value="F:zinc ion binding"/>
    <property type="evidence" value="ECO:0007669"/>
    <property type="project" value="UniProtKB-KW"/>
</dbReference>
<keyword evidence="9" id="KW-0862">Zinc</keyword>
<evidence type="ECO:0000256" key="11">
    <source>
        <dbReference type="PROSITE-ProRule" id="PRU00023"/>
    </source>
</evidence>
<dbReference type="SUPFAM" id="SSF48403">
    <property type="entry name" value="Ankyrin repeat"/>
    <property type="match status" value="1"/>
</dbReference>
<dbReference type="GO" id="GO:0061630">
    <property type="term" value="F:ubiquitin protein ligase activity"/>
    <property type="evidence" value="ECO:0007669"/>
    <property type="project" value="UniProtKB-EC"/>
</dbReference>
<evidence type="ECO:0000256" key="2">
    <source>
        <dbReference type="ARBA" id="ARBA00004906"/>
    </source>
</evidence>
<evidence type="ECO:0000256" key="8">
    <source>
        <dbReference type="ARBA" id="ARBA00022786"/>
    </source>
</evidence>
<dbReference type="InParanoid" id="B4K2W2"/>
<dbReference type="OrthoDB" id="2122982at2759"/>
<dbReference type="GO" id="GO:0032033">
    <property type="term" value="F:myosin II light chain binding"/>
    <property type="evidence" value="ECO:0007669"/>
    <property type="project" value="EnsemblMetazoa"/>
</dbReference>
<dbReference type="SMART" id="SM00184">
    <property type="entry name" value="RING"/>
    <property type="match status" value="2"/>
</dbReference>
<evidence type="ECO:0000256" key="13">
    <source>
        <dbReference type="SAM" id="MobiDB-lite"/>
    </source>
</evidence>
<dbReference type="CDD" id="cd16520">
    <property type="entry name" value="RING-HC_MIBs-like"/>
    <property type="match status" value="1"/>
</dbReference>
<dbReference type="Pfam" id="PF13637">
    <property type="entry name" value="Ank_4"/>
    <property type="match status" value="1"/>
</dbReference>
<evidence type="ECO:0000256" key="6">
    <source>
        <dbReference type="ARBA" id="ARBA00022737"/>
    </source>
</evidence>
<feature type="repeat" description="ANK" evidence="11">
    <location>
        <begin position="248"/>
        <end position="280"/>
    </location>
</feature>
<dbReference type="STRING" id="7222.B4K2W2"/>
<dbReference type="InterPro" id="IPR001841">
    <property type="entry name" value="Znf_RING"/>
</dbReference>
<dbReference type="InterPro" id="IPR013083">
    <property type="entry name" value="Znf_RING/FYVE/PHD"/>
</dbReference>
<dbReference type="CDD" id="cd16726">
    <property type="entry name" value="RING-HC_MIB2_rpt1"/>
    <property type="match status" value="1"/>
</dbReference>
<reference evidence="15 16" key="1">
    <citation type="journal article" date="2007" name="Nature">
        <title>Evolution of genes and genomes on the Drosophila phylogeny.</title>
        <authorList>
            <consortium name="Drosophila 12 Genomes Consortium"/>
            <person name="Clark A.G."/>
            <person name="Eisen M.B."/>
            <person name="Smith D.R."/>
            <person name="Bergman C.M."/>
            <person name="Oliver B."/>
            <person name="Markow T.A."/>
            <person name="Kaufman T.C."/>
            <person name="Kellis M."/>
            <person name="Gelbart W."/>
            <person name="Iyer V.N."/>
            <person name="Pollard D.A."/>
            <person name="Sackton T.B."/>
            <person name="Larracuente A.M."/>
            <person name="Singh N.D."/>
            <person name="Abad J.P."/>
            <person name="Abt D.N."/>
            <person name="Adryan B."/>
            <person name="Aguade M."/>
            <person name="Akashi H."/>
            <person name="Anderson W.W."/>
            <person name="Aquadro C.F."/>
            <person name="Ardell D.H."/>
            <person name="Arguello R."/>
            <person name="Artieri C.G."/>
            <person name="Barbash D.A."/>
            <person name="Barker D."/>
            <person name="Barsanti P."/>
            <person name="Batterham P."/>
            <person name="Batzoglou S."/>
            <person name="Begun D."/>
            <person name="Bhutkar A."/>
            <person name="Blanco E."/>
            <person name="Bosak S.A."/>
            <person name="Bradley R.K."/>
            <person name="Brand A.D."/>
            <person name="Brent M.R."/>
            <person name="Brooks A.N."/>
            <person name="Brown R.H."/>
            <person name="Butlin R.K."/>
            <person name="Caggese C."/>
            <person name="Calvi B.R."/>
            <person name="Bernardo de Carvalho A."/>
            <person name="Caspi A."/>
            <person name="Castrezana S."/>
            <person name="Celniker S.E."/>
            <person name="Chang J.L."/>
            <person name="Chapple C."/>
            <person name="Chatterji S."/>
            <person name="Chinwalla A."/>
            <person name="Civetta A."/>
            <person name="Clifton S.W."/>
            <person name="Comeron J.M."/>
            <person name="Costello J.C."/>
            <person name="Coyne J.A."/>
            <person name="Daub J."/>
            <person name="David R.G."/>
            <person name="Delcher A.L."/>
            <person name="Delehaunty K."/>
            <person name="Do C.B."/>
            <person name="Ebling H."/>
            <person name="Edwards K."/>
            <person name="Eickbush T."/>
            <person name="Evans J.D."/>
            <person name="Filipski A."/>
            <person name="Findeiss S."/>
            <person name="Freyhult E."/>
            <person name="Fulton L."/>
            <person name="Fulton R."/>
            <person name="Garcia A.C."/>
            <person name="Gardiner A."/>
            <person name="Garfield D.A."/>
            <person name="Garvin B.E."/>
            <person name="Gibson G."/>
            <person name="Gilbert D."/>
            <person name="Gnerre S."/>
            <person name="Godfrey J."/>
            <person name="Good R."/>
            <person name="Gotea V."/>
            <person name="Gravely B."/>
            <person name="Greenberg A.J."/>
            <person name="Griffiths-Jones S."/>
            <person name="Gross S."/>
            <person name="Guigo R."/>
            <person name="Gustafson E.A."/>
            <person name="Haerty W."/>
            <person name="Hahn M.W."/>
            <person name="Halligan D.L."/>
            <person name="Halpern A.L."/>
            <person name="Halter G.M."/>
            <person name="Han M.V."/>
            <person name="Heger A."/>
            <person name="Hillier L."/>
            <person name="Hinrichs A.S."/>
            <person name="Holmes I."/>
            <person name="Hoskins R.A."/>
            <person name="Hubisz M.J."/>
            <person name="Hultmark D."/>
            <person name="Huntley M.A."/>
            <person name="Jaffe D.B."/>
            <person name="Jagadeeshan S."/>
            <person name="Jeck W.R."/>
            <person name="Johnson J."/>
            <person name="Jones C.D."/>
            <person name="Jordan W.C."/>
            <person name="Karpen G.H."/>
            <person name="Kataoka E."/>
            <person name="Keightley P.D."/>
            <person name="Kheradpour P."/>
            <person name="Kirkness E.F."/>
            <person name="Koerich L.B."/>
            <person name="Kristiansen K."/>
            <person name="Kudrna D."/>
            <person name="Kulathinal R.J."/>
            <person name="Kumar S."/>
            <person name="Kwok R."/>
            <person name="Lander E."/>
            <person name="Langley C.H."/>
            <person name="Lapoint R."/>
            <person name="Lazzaro B.P."/>
            <person name="Lee S.J."/>
            <person name="Levesque L."/>
            <person name="Li R."/>
            <person name="Lin C.F."/>
            <person name="Lin M.F."/>
            <person name="Lindblad-Toh K."/>
            <person name="Llopart A."/>
            <person name="Long M."/>
            <person name="Low L."/>
            <person name="Lozovsky E."/>
            <person name="Lu J."/>
            <person name="Luo M."/>
            <person name="Machado C.A."/>
            <person name="Makalowski W."/>
            <person name="Marzo M."/>
            <person name="Matsuda M."/>
            <person name="Matzkin L."/>
            <person name="McAllister B."/>
            <person name="McBride C.S."/>
            <person name="McKernan B."/>
            <person name="McKernan K."/>
            <person name="Mendez-Lago M."/>
            <person name="Minx P."/>
            <person name="Mollenhauer M.U."/>
            <person name="Montooth K."/>
            <person name="Mount S.M."/>
            <person name="Mu X."/>
            <person name="Myers E."/>
            <person name="Negre B."/>
            <person name="Newfeld S."/>
            <person name="Nielsen R."/>
            <person name="Noor M.A."/>
            <person name="O'Grady P."/>
            <person name="Pachter L."/>
            <person name="Papaceit M."/>
            <person name="Parisi M.J."/>
            <person name="Parisi M."/>
            <person name="Parts L."/>
            <person name="Pedersen J.S."/>
            <person name="Pesole G."/>
            <person name="Phillippy A.M."/>
            <person name="Ponting C.P."/>
            <person name="Pop M."/>
            <person name="Porcelli D."/>
            <person name="Powell J.R."/>
            <person name="Prohaska S."/>
            <person name="Pruitt K."/>
            <person name="Puig M."/>
            <person name="Quesneville H."/>
            <person name="Ram K.R."/>
            <person name="Rand D."/>
            <person name="Rasmussen M.D."/>
            <person name="Reed L.K."/>
            <person name="Reenan R."/>
            <person name="Reily A."/>
            <person name="Remington K.A."/>
            <person name="Rieger T.T."/>
            <person name="Ritchie M.G."/>
            <person name="Robin C."/>
            <person name="Rogers Y.H."/>
            <person name="Rohde C."/>
            <person name="Rozas J."/>
            <person name="Rubenfield M.J."/>
            <person name="Ruiz A."/>
            <person name="Russo S."/>
            <person name="Salzberg S.L."/>
            <person name="Sanchez-Gracia A."/>
            <person name="Saranga D.J."/>
            <person name="Sato H."/>
            <person name="Schaeffer S.W."/>
            <person name="Schatz M.C."/>
            <person name="Schlenke T."/>
            <person name="Schwartz R."/>
            <person name="Segarra C."/>
            <person name="Singh R.S."/>
            <person name="Sirot L."/>
            <person name="Sirota M."/>
            <person name="Sisneros N.B."/>
            <person name="Smith C.D."/>
            <person name="Smith T.F."/>
            <person name="Spieth J."/>
            <person name="Stage D.E."/>
            <person name="Stark A."/>
            <person name="Stephan W."/>
            <person name="Strausberg R.L."/>
            <person name="Strempel S."/>
            <person name="Sturgill D."/>
            <person name="Sutton G."/>
            <person name="Sutton G.G."/>
            <person name="Tao W."/>
            <person name="Teichmann S."/>
            <person name="Tobari Y.N."/>
            <person name="Tomimura Y."/>
            <person name="Tsolas J.M."/>
            <person name="Valente V.L."/>
            <person name="Venter E."/>
            <person name="Venter J.C."/>
            <person name="Vicario S."/>
            <person name="Vieira F.G."/>
            <person name="Vilella A.J."/>
            <person name="Villasante A."/>
            <person name="Walenz B."/>
            <person name="Wang J."/>
            <person name="Wasserman M."/>
            <person name="Watts T."/>
            <person name="Wilson D."/>
            <person name="Wilson R.K."/>
            <person name="Wing R.A."/>
            <person name="Wolfner M.F."/>
            <person name="Wong A."/>
            <person name="Wong G.K."/>
            <person name="Wu C.I."/>
            <person name="Wu G."/>
            <person name="Yamamoto D."/>
            <person name="Yang H.P."/>
            <person name="Yang S.P."/>
            <person name="Yorke J.A."/>
            <person name="Yoshida K."/>
            <person name="Zdobnov E."/>
            <person name="Zhang P."/>
            <person name="Zhang Y."/>
            <person name="Zimin A.V."/>
            <person name="Baldwin J."/>
            <person name="Abdouelleil A."/>
            <person name="Abdulkadir J."/>
            <person name="Abebe A."/>
            <person name="Abera B."/>
            <person name="Abreu J."/>
            <person name="Acer S.C."/>
            <person name="Aftuck L."/>
            <person name="Alexander A."/>
            <person name="An P."/>
            <person name="Anderson E."/>
            <person name="Anderson S."/>
            <person name="Arachi H."/>
            <person name="Azer M."/>
            <person name="Bachantsang P."/>
            <person name="Barry A."/>
            <person name="Bayul T."/>
            <person name="Berlin A."/>
            <person name="Bessette D."/>
            <person name="Bloom T."/>
            <person name="Blye J."/>
            <person name="Boguslavskiy L."/>
            <person name="Bonnet C."/>
            <person name="Boukhgalter B."/>
            <person name="Bourzgui I."/>
            <person name="Brown A."/>
            <person name="Cahill P."/>
            <person name="Channer S."/>
            <person name="Cheshatsang Y."/>
            <person name="Chuda L."/>
            <person name="Citroen M."/>
            <person name="Collymore A."/>
            <person name="Cooke P."/>
            <person name="Costello M."/>
            <person name="D'Aco K."/>
            <person name="Daza R."/>
            <person name="De Haan G."/>
            <person name="DeGray S."/>
            <person name="DeMaso C."/>
            <person name="Dhargay N."/>
            <person name="Dooley K."/>
            <person name="Dooley E."/>
            <person name="Doricent M."/>
            <person name="Dorje P."/>
            <person name="Dorjee K."/>
            <person name="Dupes A."/>
            <person name="Elong R."/>
            <person name="Falk J."/>
            <person name="Farina A."/>
            <person name="Faro S."/>
            <person name="Ferguson D."/>
            <person name="Fisher S."/>
            <person name="Foley C.D."/>
            <person name="Franke A."/>
            <person name="Friedrich D."/>
            <person name="Gadbois L."/>
            <person name="Gearin G."/>
            <person name="Gearin C.R."/>
            <person name="Giannoukos G."/>
            <person name="Goode T."/>
            <person name="Graham J."/>
            <person name="Grandbois E."/>
            <person name="Grewal S."/>
            <person name="Gyaltsen K."/>
            <person name="Hafez N."/>
            <person name="Hagos B."/>
            <person name="Hall J."/>
            <person name="Henson C."/>
            <person name="Hollinger A."/>
            <person name="Honan T."/>
            <person name="Huard M.D."/>
            <person name="Hughes L."/>
            <person name="Hurhula B."/>
            <person name="Husby M.E."/>
            <person name="Kamat A."/>
            <person name="Kanga B."/>
            <person name="Kashin S."/>
            <person name="Khazanovich D."/>
            <person name="Kisner P."/>
            <person name="Lance K."/>
            <person name="Lara M."/>
            <person name="Lee W."/>
            <person name="Lennon N."/>
            <person name="Letendre F."/>
            <person name="LeVine R."/>
            <person name="Lipovsky A."/>
            <person name="Liu X."/>
            <person name="Liu J."/>
            <person name="Liu S."/>
            <person name="Lokyitsang T."/>
            <person name="Lokyitsang Y."/>
            <person name="Lubonja R."/>
            <person name="Lui A."/>
            <person name="MacDonald P."/>
            <person name="Magnisalis V."/>
            <person name="Maru K."/>
            <person name="Matthews C."/>
            <person name="McCusker W."/>
            <person name="McDonough S."/>
            <person name="Mehta T."/>
            <person name="Meldrim J."/>
            <person name="Meneus L."/>
            <person name="Mihai O."/>
            <person name="Mihalev A."/>
            <person name="Mihova T."/>
            <person name="Mittelman R."/>
            <person name="Mlenga V."/>
            <person name="Montmayeur A."/>
            <person name="Mulrain L."/>
            <person name="Navidi A."/>
            <person name="Naylor J."/>
            <person name="Negash T."/>
            <person name="Nguyen T."/>
            <person name="Nguyen N."/>
            <person name="Nicol R."/>
            <person name="Norbu C."/>
            <person name="Norbu N."/>
            <person name="Novod N."/>
            <person name="O'Neill B."/>
            <person name="Osman S."/>
            <person name="Markiewicz E."/>
            <person name="Oyono O.L."/>
            <person name="Patti C."/>
            <person name="Phunkhang P."/>
            <person name="Pierre F."/>
            <person name="Priest M."/>
            <person name="Raghuraman S."/>
            <person name="Rege F."/>
            <person name="Reyes R."/>
            <person name="Rise C."/>
            <person name="Rogov P."/>
            <person name="Ross K."/>
            <person name="Ryan E."/>
            <person name="Settipalli S."/>
            <person name="Shea T."/>
            <person name="Sherpa N."/>
            <person name="Shi L."/>
            <person name="Shih D."/>
            <person name="Sparrow T."/>
            <person name="Spaulding J."/>
            <person name="Stalker J."/>
            <person name="Stange-Thomann N."/>
            <person name="Stavropoulos S."/>
            <person name="Stone C."/>
            <person name="Strader C."/>
            <person name="Tesfaye S."/>
            <person name="Thomson T."/>
            <person name="Thoulutsang Y."/>
            <person name="Thoulutsang D."/>
            <person name="Topham K."/>
            <person name="Topping I."/>
            <person name="Tsamla T."/>
            <person name="Vassiliev H."/>
            <person name="Vo A."/>
            <person name="Wangchuk T."/>
            <person name="Wangdi T."/>
            <person name="Weiand M."/>
            <person name="Wilkinson J."/>
            <person name="Wilson A."/>
            <person name="Yadav S."/>
            <person name="Young G."/>
            <person name="Yu Q."/>
            <person name="Zembek L."/>
            <person name="Zhong D."/>
            <person name="Zimmer A."/>
            <person name="Zwirko Z."/>
            <person name="Jaffe D.B."/>
            <person name="Alvarez P."/>
            <person name="Brockman W."/>
            <person name="Butler J."/>
            <person name="Chin C."/>
            <person name="Gnerre S."/>
            <person name="Grabherr M."/>
            <person name="Kleber M."/>
            <person name="Mauceli E."/>
            <person name="MacCallum I."/>
        </authorList>
    </citation>
    <scope>NUCLEOTIDE SEQUENCE [LARGE SCALE GENOMIC DNA]</scope>
    <source>
        <strain evidence="16">Tucson 15287-2541.00</strain>
    </source>
</reference>
<dbReference type="InterPro" id="IPR036770">
    <property type="entry name" value="Ankyrin_rpt-contain_sf"/>
</dbReference>
<dbReference type="EC" id="2.3.2.27" evidence="3"/>
<dbReference type="PANTHER" id="PTHR24202">
    <property type="entry name" value="E3 UBIQUITIN-PROTEIN LIGASE MIB2"/>
    <property type="match status" value="1"/>
</dbReference>
<dbReference type="GO" id="GO:0046716">
    <property type="term" value="P:muscle cell cellular homeostasis"/>
    <property type="evidence" value="ECO:0007669"/>
    <property type="project" value="EnsemblMetazoa"/>
</dbReference>
<dbReference type="UniPathway" id="UPA00143"/>
<dbReference type="InterPro" id="IPR002110">
    <property type="entry name" value="Ankyrin_rpt"/>
</dbReference>
<accession>B4K2W2</accession>
<proteinExistence type="predicted"/>
<dbReference type="FunFam" id="1.25.40.20:FF:000445">
    <property type="entry name" value="E3 ubiquitin-protein ligase mind-bomb"/>
    <property type="match status" value="1"/>
</dbReference>
<evidence type="ECO:0000313" key="15">
    <source>
        <dbReference type="EMBL" id="EDV90442.1"/>
    </source>
</evidence>
<dbReference type="PANTHER" id="PTHR24202:SF4">
    <property type="entry name" value="E3 UBIQUITIN-PROTEIN LIGASE MIB2-RELATED"/>
    <property type="match status" value="1"/>
</dbReference>
<evidence type="ECO:0000259" key="14">
    <source>
        <dbReference type="PROSITE" id="PS50089"/>
    </source>
</evidence>
<dbReference type="Pfam" id="PF13920">
    <property type="entry name" value="zf-C3HC4_3"/>
    <property type="match status" value="2"/>
</dbReference>
<sequence>MVEHLAKLGTVHRITEKGDIRVQYENCPNRWTFHPAALVKVVSFRVGDLVTIISDAQKVQQLQKGHGEWIDIMRYALGKLCKVVKVYSDGDLRIQQLDDGFEWTLNPKCVKLERSPLATAAERSNSMMDLSHRRTDHVMTPLSGLSGSSVADKLVREAAQGHLDFVKQYLDVNPSQVDVMSGGKACIQVASHQGFVELVNYLISKGANVNVVDKEGDSALHYAAFGNQPETMRVLLENGAAVNFLNSSHCSALHICAHKKTPHCVRELLQHNANVNIQDSYGDTALHDAIGKENTEVVELLCNAPNLDFTVKNNRGFNVLHHAALKGNVVAARRILQLSRQLVNVRKDDGFAALHLAALNGHAQVVETLVTEGQAELDIRNNRRQTPFLLAVSQGHPSVIERLVKLSCDINAKDEDGDNAMHLCVIKKSNLQQAAEPSQEDAPEIHKFFVSLAQTSVRSEDRLMYSVLIYLSRHGCRVELNNANASIFEWITDRNIRQLIFGQQTEDSAVTTTTTTSTSEAPTPLQRNMHALDINPVDEGFVVVGDAGEDAAATTLTLPPPPMQPKPSEATTTAAAASAAAAGLQPSPANKKLNSDATCSAASPQVAPRKKAPKPPVPTTGTTAVDSSASAAALPGIITGQLECIVCNEPLQLVRFEPCLHQIACEECSIRMKKCLRCGVAIERRLDANGRQIVSQQLSSTSSPSDQARLPSGDLLRYLENKVQEFEESHFCGICMERKRDVAFLCGHGACSHCAETLRTCHMCRKTILKKINLY</sequence>
<name>B4K2W2_DROGR</name>
<dbReference type="Pfam" id="PF12796">
    <property type="entry name" value="Ank_2"/>
    <property type="match status" value="2"/>
</dbReference>
<evidence type="ECO:0000256" key="3">
    <source>
        <dbReference type="ARBA" id="ARBA00012483"/>
    </source>
</evidence>
<dbReference type="GO" id="GO:0016567">
    <property type="term" value="P:protein ubiquitination"/>
    <property type="evidence" value="ECO:0007669"/>
    <property type="project" value="UniProtKB-UniPathway"/>
</dbReference>
<keyword evidence="8" id="KW-0833">Ubl conjugation pathway</keyword>
<dbReference type="GO" id="GO:0030018">
    <property type="term" value="C:Z disc"/>
    <property type="evidence" value="ECO:0007669"/>
    <property type="project" value="EnsemblMetazoa"/>
</dbReference>
<dbReference type="HOGENOM" id="CLU_007287_0_0_1"/>
<dbReference type="SMART" id="SM00248">
    <property type="entry name" value="ANK"/>
    <property type="match status" value="7"/>
</dbReference>
<dbReference type="FunFam" id="3.30.40.10:FF:000393">
    <property type="entry name" value="CLUMA_CG014158, isoform A"/>
    <property type="match status" value="1"/>
</dbReference>
<dbReference type="Pfam" id="PF00023">
    <property type="entry name" value="Ank"/>
    <property type="match status" value="1"/>
</dbReference>
<evidence type="ECO:0000256" key="9">
    <source>
        <dbReference type="ARBA" id="ARBA00022833"/>
    </source>
</evidence>
<dbReference type="Pfam" id="PF18346">
    <property type="entry name" value="SH3_15"/>
    <property type="match status" value="2"/>
</dbReference>